<dbReference type="AlphaFoldDB" id="A0A2V1EAT3"/>
<evidence type="ECO:0000313" key="2">
    <source>
        <dbReference type="Proteomes" id="UP000244855"/>
    </source>
</evidence>
<protein>
    <submittedName>
        <fullName evidence="1">Uncharacterized protein</fullName>
    </submittedName>
</protein>
<sequence length="168" mass="18705">MSGNHRERQRTAFATLYCVCCPSAQPASHLARSQLELTITPKLLGGLDPSPPKPTPHSPTVRAIISQSRNVQLRQDASYRNRQLSASKLSKRAKEESVAPMIDFLTPARLLISPYFFWLFPAVMCSIPDPNSRTFRTVFQPACSAKSFTSCGSVHDYIHIQYRAPAQA</sequence>
<evidence type="ECO:0000313" key="1">
    <source>
        <dbReference type="EMBL" id="PVI06754.1"/>
    </source>
</evidence>
<organism evidence="1 2">
    <name type="scientific">Periconia macrospinosa</name>
    <dbReference type="NCBI Taxonomy" id="97972"/>
    <lineage>
        <taxon>Eukaryota</taxon>
        <taxon>Fungi</taxon>
        <taxon>Dikarya</taxon>
        <taxon>Ascomycota</taxon>
        <taxon>Pezizomycotina</taxon>
        <taxon>Dothideomycetes</taxon>
        <taxon>Pleosporomycetidae</taxon>
        <taxon>Pleosporales</taxon>
        <taxon>Massarineae</taxon>
        <taxon>Periconiaceae</taxon>
        <taxon>Periconia</taxon>
    </lineage>
</organism>
<proteinExistence type="predicted"/>
<gene>
    <name evidence="1" type="ORF">DM02DRAFT_649486</name>
</gene>
<reference evidence="1 2" key="1">
    <citation type="journal article" date="2018" name="Sci. Rep.">
        <title>Comparative genomics provides insights into the lifestyle and reveals functional heterogeneity of dark septate endophytic fungi.</title>
        <authorList>
            <person name="Knapp D.G."/>
            <person name="Nemeth J.B."/>
            <person name="Barry K."/>
            <person name="Hainaut M."/>
            <person name="Henrissat B."/>
            <person name="Johnson J."/>
            <person name="Kuo A."/>
            <person name="Lim J.H.P."/>
            <person name="Lipzen A."/>
            <person name="Nolan M."/>
            <person name="Ohm R.A."/>
            <person name="Tamas L."/>
            <person name="Grigoriev I.V."/>
            <person name="Spatafora J.W."/>
            <person name="Nagy L.G."/>
            <person name="Kovacs G.M."/>
        </authorList>
    </citation>
    <scope>NUCLEOTIDE SEQUENCE [LARGE SCALE GENOMIC DNA]</scope>
    <source>
        <strain evidence="1 2">DSE2036</strain>
    </source>
</reference>
<keyword evidence="2" id="KW-1185">Reference proteome</keyword>
<dbReference type="EMBL" id="KZ805307">
    <property type="protein sequence ID" value="PVI06754.1"/>
    <property type="molecule type" value="Genomic_DNA"/>
</dbReference>
<dbReference type="Proteomes" id="UP000244855">
    <property type="component" value="Unassembled WGS sequence"/>
</dbReference>
<name>A0A2V1EAT3_9PLEO</name>
<accession>A0A2V1EAT3</accession>